<evidence type="ECO:0000313" key="4">
    <source>
        <dbReference type="Proteomes" id="UP001597492"/>
    </source>
</evidence>
<protein>
    <submittedName>
        <fullName evidence="3">DUF4191 domain-containing protein</fullName>
    </submittedName>
</protein>
<dbReference type="RefSeq" id="WP_019617635.1">
    <property type="nucleotide sequence ID" value="NZ_JBHUNE010000006.1"/>
</dbReference>
<dbReference type="EMBL" id="JBHUNE010000006">
    <property type="protein sequence ID" value="MFD2758624.1"/>
    <property type="molecule type" value="Genomic_DNA"/>
</dbReference>
<dbReference type="Proteomes" id="UP001597492">
    <property type="component" value="Unassembled WGS sequence"/>
</dbReference>
<feature type="transmembrane region" description="Helical" evidence="2">
    <location>
        <begin position="33"/>
        <end position="55"/>
    </location>
</feature>
<reference evidence="4" key="1">
    <citation type="journal article" date="2019" name="Int. J. Syst. Evol. Microbiol.">
        <title>The Global Catalogue of Microorganisms (GCM) 10K type strain sequencing project: providing services to taxonomists for standard genome sequencing and annotation.</title>
        <authorList>
            <consortium name="The Broad Institute Genomics Platform"/>
            <consortium name="The Broad Institute Genome Sequencing Center for Infectious Disease"/>
            <person name="Wu L."/>
            <person name="Ma J."/>
        </authorList>
    </citation>
    <scope>NUCLEOTIDE SEQUENCE [LARGE SCALE GENOMIC DNA]</scope>
    <source>
        <strain evidence="4">TISTR 1514</strain>
    </source>
</reference>
<keyword evidence="2" id="KW-0812">Transmembrane</keyword>
<sequence length="234" mass="26076">MAKSSESSTKEPGRFRQIVDVFKMTAKYDKPGVAMMIIGAVLPIVAAFLVCFFMYRTNVIMWIILMLLGVLVGLLLFMFVLNNRAEKVAYSQLEGRQGATGSVLQSSLRGTWRTSDMPVAFNPRTQDVVFRAVGKPGIVLFTEADNAASKKLLADERRKVQRVVPTVTVTHILVGQGGVPLGKLKREVKRLPKKLRRDEILAVEARLQSLSRNELPIPKGMDPAKIRPSRSQLR</sequence>
<keyword evidence="2" id="KW-1133">Transmembrane helix</keyword>
<feature type="region of interest" description="Disordered" evidence="1">
    <location>
        <begin position="214"/>
        <end position="234"/>
    </location>
</feature>
<dbReference type="Pfam" id="PF13829">
    <property type="entry name" value="DUF4191"/>
    <property type="match status" value="1"/>
</dbReference>
<feature type="transmembrane region" description="Helical" evidence="2">
    <location>
        <begin position="61"/>
        <end position="81"/>
    </location>
</feature>
<gene>
    <name evidence="3" type="ORF">ACFSW7_09570</name>
</gene>
<proteinExistence type="predicted"/>
<evidence type="ECO:0000256" key="2">
    <source>
        <dbReference type="SAM" id="Phobius"/>
    </source>
</evidence>
<comment type="caution">
    <text evidence="3">The sequence shown here is derived from an EMBL/GenBank/DDBJ whole genome shotgun (WGS) entry which is preliminary data.</text>
</comment>
<dbReference type="InterPro" id="IPR025445">
    <property type="entry name" value="DUF4191"/>
</dbReference>
<evidence type="ECO:0000256" key="1">
    <source>
        <dbReference type="SAM" id="MobiDB-lite"/>
    </source>
</evidence>
<keyword evidence="4" id="KW-1185">Reference proteome</keyword>
<organism evidence="3 4">
    <name type="scientific">Gulosibacter faecalis</name>
    <dbReference type="NCBI Taxonomy" id="272240"/>
    <lineage>
        <taxon>Bacteria</taxon>
        <taxon>Bacillati</taxon>
        <taxon>Actinomycetota</taxon>
        <taxon>Actinomycetes</taxon>
        <taxon>Micrococcales</taxon>
        <taxon>Microbacteriaceae</taxon>
        <taxon>Gulosibacter</taxon>
    </lineage>
</organism>
<name>A0ABW5UYS1_9MICO</name>
<evidence type="ECO:0000313" key="3">
    <source>
        <dbReference type="EMBL" id="MFD2758624.1"/>
    </source>
</evidence>
<accession>A0ABW5UYS1</accession>
<keyword evidence="2" id="KW-0472">Membrane</keyword>